<dbReference type="PROSITE" id="PS51186">
    <property type="entry name" value="GNAT"/>
    <property type="match status" value="1"/>
</dbReference>
<dbReference type="InterPro" id="IPR000182">
    <property type="entry name" value="GNAT_dom"/>
</dbReference>
<proteinExistence type="predicted"/>
<evidence type="ECO:0000313" key="3">
    <source>
        <dbReference type="Proteomes" id="UP001500454"/>
    </source>
</evidence>
<dbReference type="SUPFAM" id="SSF55729">
    <property type="entry name" value="Acyl-CoA N-acyltransferases (Nat)"/>
    <property type="match status" value="1"/>
</dbReference>
<dbReference type="RefSeq" id="WP_345224615.1">
    <property type="nucleotide sequence ID" value="NZ_BAABHA010000007.1"/>
</dbReference>
<sequence>MIFSDLKLAQRLERTEARSNASFVEARARLYSGSGATWTEIAGAYALFDGPASELTQSFGLGIFGPVSEAELTQIEQFFTTRGASVQHEVSPLADTELLALLPARGYRPVEYTNVLYRRLDPNLVLSASPNPQLHTRRIAADEVPLWAETSAAGWHTEHPSLGEFMLEFGRISASSNGAVPFLAELNGEAIGTGGLFINKDVALLAGASTVPAGRRQGAQLALLEARLRYAFEQGCTLAMMGALPGSQSQRNAEKQGFRIAYTRIKWALAGG</sequence>
<evidence type="ECO:0000259" key="1">
    <source>
        <dbReference type="PROSITE" id="PS51186"/>
    </source>
</evidence>
<dbReference type="InterPro" id="IPR016181">
    <property type="entry name" value="Acyl_CoA_acyltransferase"/>
</dbReference>
<organism evidence="2 3">
    <name type="scientific">Hymenobacter koreensis</name>
    <dbReference type="NCBI Taxonomy" id="1084523"/>
    <lineage>
        <taxon>Bacteria</taxon>
        <taxon>Pseudomonadati</taxon>
        <taxon>Bacteroidota</taxon>
        <taxon>Cytophagia</taxon>
        <taxon>Cytophagales</taxon>
        <taxon>Hymenobacteraceae</taxon>
        <taxon>Hymenobacter</taxon>
    </lineage>
</organism>
<comment type="caution">
    <text evidence="2">The sequence shown here is derived from an EMBL/GenBank/DDBJ whole genome shotgun (WGS) entry which is preliminary data.</text>
</comment>
<accession>A0ABP8J1U7</accession>
<feature type="domain" description="N-acetyltransferase" evidence="1">
    <location>
        <begin position="134"/>
        <end position="272"/>
    </location>
</feature>
<name>A0ABP8J1U7_9BACT</name>
<reference evidence="3" key="1">
    <citation type="journal article" date="2019" name="Int. J. Syst. Evol. Microbiol.">
        <title>The Global Catalogue of Microorganisms (GCM) 10K type strain sequencing project: providing services to taxonomists for standard genome sequencing and annotation.</title>
        <authorList>
            <consortium name="The Broad Institute Genomics Platform"/>
            <consortium name="The Broad Institute Genome Sequencing Center for Infectious Disease"/>
            <person name="Wu L."/>
            <person name="Ma J."/>
        </authorList>
    </citation>
    <scope>NUCLEOTIDE SEQUENCE [LARGE SCALE GENOMIC DNA]</scope>
    <source>
        <strain evidence="3">JCM 17924</strain>
    </source>
</reference>
<protein>
    <recommendedName>
        <fullName evidence="1">N-acetyltransferase domain-containing protein</fullName>
    </recommendedName>
</protein>
<dbReference type="Gene3D" id="3.40.630.30">
    <property type="match status" value="1"/>
</dbReference>
<gene>
    <name evidence="2" type="ORF">GCM10023186_24710</name>
</gene>
<dbReference type="Proteomes" id="UP001500454">
    <property type="component" value="Unassembled WGS sequence"/>
</dbReference>
<evidence type="ECO:0000313" key="2">
    <source>
        <dbReference type="EMBL" id="GAA4383508.1"/>
    </source>
</evidence>
<dbReference type="EMBL" id="BAABHA010000007">
    <property type="protein sequence ID" value="GAA4383508.1"/>
    <property type="molecule type" value="Genomic_DNA"/>
</dbReference>
<dbReference type="CDD" id="cd04301">
    <property type="entry name" value="NAT_SF"/>
    <property type="match status" value="1"/>
</dbReference>
<dbReference type="Pfam" id="PF00583">
    <property type="entry name" value="Acetyltransf_1"/>
    <property type="match status" value="1"/>
</dbReference>
<keyword evidence="3" id="KW-1185">Reference proteome</keyword>